<reference evidence="1" key="1">
    <citation type="submission" date="2019-10" db="EMBL/GenBank/DDBJ databases">
        <authorList>
            <consortium name="DOE Joint Genome Institute"/>
            <person name="Kuo A."/>
            <person name="Miyauchi S."/>
            <person name="Kiss E."/>
            <person name="Drula E."/>
            <person name="Kohler A."/>
            <person name="Sanchez-Garcia M."/>
            <person name="Andreopoulos B."/>
            <person name="Barry K.W."/>
            <person name="Bonito G."/>
            <person name="Buee M."/>
            <person name="Carver A."/>
            <person name="Chen C."/>
            <person name="Cichocki N."/>
            <person name="Clum A."/>
            <person name="Culley D."/>
            <person name="Crous P.W."/>
            <person name="Fauchery L."/>
            <person name="Girlanda M."/>
            <person name="Hayes R."/>
            <person name="Keri Z."/>
            <person name="Labutti K."/>
            <person name="Lipzen A."/>
            <person name="Lombard V."/>
            <person name="Magnuson J."/>
            <person name="Maillard F."/>
            <person name="Morin E."/>
            <person name="Murat C."/>
            <person name="Nolan M."/>
            <person name="Ohm R."/>
            <person name="Pangilinan J."/>
            <person name="Pereira M."/>
            <person name="Perotto S."/>
            <person name="Peter M."/>
            <person name="Riley R."/>
            <person name="Sitrit Y."/>
            <person name="Stielow B."/>
            <person name="Szollosi G."/>
            <person name="Zifcakova L."/>
            <person name="Stursova M."/>
            <person name="Spatafora J.W."/>
            <person name="Tedersoo L."/>
            <person name="Vaario L.-M."/>
            <person name="Yamada A."/>
            <person name="Yan M."/>
            <person name="Wang P."/>
            <person name="Xu J."/>
            <person name="Bruns T."/>
            <person name="Baldrian P."/>
            <person name="Vilgalys R."/>
            <person name="Henrissat B."/>
            <person name="Grigoriev I.V."/>
            <person name="Hibbett D."/>
            <person name="Nagy L.G."/>
            <person name="Martin F.M."/>
        </authorList>
    </citation>
    <scope>NUCLEOTIDE SEQUENCE</scope>
    <source>
        <strain evidence="1">P2</strain>
    </source>
</reference>
<proteinExistence type="predicted"/>
<evidence type="ECO:0000313" key="1">
    <source>
        <dbReference type="EMBL" id="KAF9647518.1"/>
    </source>
</evidence>
<comment type="caution">
    <text evidence="1">The sequence shown here is derived from an EMBL/GenBank/DDBJ whole genome shotgun (WGS) entry which is preliminary data.</text>
</comment>
<dbReference type="Proteomes" id="UP000886501">
    <property type="component" value="Unassembled WGS sequence"/>
</dbReference>
<sequence length="2027" mass="231405">MDLKLLSNLSIRDRGPNGLPNQLNNSSNISPDRYLEKLKNYAKSLPYSIESNSRIQEMFDFICLRLCQCIEAKDFDPGFAQWDSMITYWLMLKYPIPKEKRIHLIRIYLHLATLPGMPTHIVATVSDGLHALTRSKKKLTIEDLRLPWKPLFNVLDNDLFLSRRQFEISQISWYMGFIADNVRRFFHPAAIEEMLSIFVPRVNGTELNSILASQYYMLTFLPLSHPQSYLPMLFRIWESVNSYMYDERMLQFLARLAEMHVDPVASDPRKIKDLPDDAVSDDESRPQWPNEDLQFNGTYWGGLYKDVGIFTEYDWGFLMTKCLASMEIQLADSGSLHTGSSADSQATFEVDRLPKPSWRMSSLARIIVYSMTPDSVPTPGSNVPTPALTPFQSGMNTPMPHDARKGAIGDYLSAPLGKGGLGKAKTYLAGSRALDSLAKLIATVESFFHPSNSGAWTADLSAFIKYIVYDFNKRWHEEMQSDCKTPMHRRLTREMKRELVKCLRTVALLAMFSQDSTTVTNIQSGLKSMSVMEPDLILHSILERAVPSLETLVETQRTIAVIKALGAVAPAIVSREVYYAGAKYLIPILQLLIPGIDLNDPLKTLCTTAFLSEVSQYIKLGDLTAESRAKTSDLADSPARDETTIDRSVFIIESYPAGIEPGMEGTFSKQEEDALLKDSTGDLPDWIENFIRRVILLLENLPDEDSSGNADGATEVQVIDAVSGACSQICVHLSDSLYDMVLNMIFDYASNNVRSNAVRAIHQLVECVANANPEKTLAKFFYSCEKNIRTELENGASSLRTTTTSSAPLPSDATLHWNLAILRGAVYNDGKALLKYKEDLLSLLRLLRDKTFSKRGYAWSGKLLSSMLLTLSHTYPLENRFVNPEEWNSEVEFHTNHHQHWGKLYRPDEIKMSWHVPNEEEIEFVLELFRDIVEPTLGMLEALLEDVVTRDAIWRNDFCRYLCFVRNAFAGIPTLTREIISEADIKAGVATSDILNEISEMIASIEPLSAGYPLHDPSDPRHQYMTRLHQRFGEFLHKSSVSLRQQGEENTLDAVHALVRSIRIYMLEYGDSRDNYYLQQERYTSEMSIARQYAGQKVWPRAVYVRRARFYHSARLRWSAIERRRGPLEDILIDDLAEWSMWHYPSVRESSQTTLEALSASFDGVRRRCLPKFYKALKPCTEDDRMKGALWALNVPVFAKYAISEPTLAPDLAKHLFGCQHNEKPSIQECVSAMADNCLNSFIEPCYTIYDITSPDLDCAAAELKKTIAIPEDTQVVGRCRQKRIERIKLMNAANRELIRMLLDIAESSKTHWRYNIVAVRCLRTLIRKDRSISAPHFKFFVEKTGDDHPSIRYYSQRAIMKILRFIKLRTTTVDPIDLVLERNRNPLKKSLKIDNPSHSLTSEHLRDLKTPIDLNDASGMPVYFERTLTGWLAWDKAVGVYHGADLKEPAYQRWDEDSQTAISAVREVVRSKKFWEKLAVHYTSENQSSQLTQDNISSVKSLFQLLGDDPFDVYKVVVEKYITVADKDKQRGAAELLAGMLSASKHWSVEKQAKIWNWFTPNINKIFKQNIKTDTLPVWTSFLEYMFYHRDPRRVQPLVDQLVDGFNSVDFNGESTFAISQVLCFYRAFYEELGWRFEPWADDMIARAWPEIGCEHDEVRSYIGEMLAVAEKTKRRPKPSVPTTEAFVRECRTLPFDYDIMSIRGTYHRGRVEELVSKFKVWKEERLPGARAFQSTYDRVGVMVCVWLFQLLHDTNATSTFDYILPLMPEIFRFSEVNDNNELAGRADLLLVRMCGVTPPRSLVSPMLDSIFRAIQTSPSWRVRLKVLPLLQVFYFRQVPLISEGKIVEIVEVVCRCLDDEVVEVREKAATTLSGILRLSPRGSILALKDRFLRLLRKTSIPADRKSIKYNLAVRQRHAAILGVCALIDSYPYTVEKFMPELLTNVLAEHTYDPVPISTTVRKCASNFKKTHQDTWHEDSKRFTEEQLSALSTLLTGSSYCKGTFLGLGNLIVTDRGHQTPNDTAA</sequence>
<gene>
    <name evidence="1" type="ORF">BDM02DRAFT_3098081</name>
</gene>
<protein>
    <submittedName>
        <fullName evidence="1">Uncharacterized protein</fullName>
    </submittedName>
</protein>
<evidence type="ECO:0000313" key="2">
    <source>
        <dbReference type="Proteomes" id="UP000886501"/>
    </source>
</evidence>
<accession>A0ACB6ZDS2</accession>
<keyword evidence="2" id="KW-1185">Reference proteome</keyword>
<reference evidence="1" key="2">
    <citation type="journal article" date="2020" name="Nat. Commun.">
        <title>Large-scale genome sequencing of mycorrhizal fungi provides insights into the early evolution of symbiotic traits.</title>
        <authorList>
            <person name="Miyauchi S."/>
            <person name="Kiss E."/>
            <person name="Kuo A."/>
            <person name="Drula E."/>
            <person name="Kohler A."/>
            <person name="Sanchez-Garcia M."/>
            <person name="Morin E."/>
            <person name="Andreopoulos B."/>
            <person name="Barry K.W."/>
            <person name="Bonito G."/>
            <person name="Buee M."/>
            <person name="Carver A."/>
            <person name="Chen C."/>
            <person name="Cichocki N."/>
            <person name="Clum A."/>
            <person name="Culley D."/>
            <person name="Crous P.W."/>
            <person name="Fauchery L."/>
            <person name="Girlanda M."/>
            <person name="Hayes R.D."/>
            <person name="Keri Z."/>
            <person name="LaButti K."/>
            <person name="Lipzen A."/>
            <person name="Lombard V."/>
            <person name="Magnuson J."/>
            <person name="Maillard F."/>
            <person name="Murat C."/>
            <person name="Nolan M."/>
            <person name="Ohm R.A."/>
            <person name="Pangilinan J."/>
            <person name="Pereira M.F."/>
            <person name="Perotto S."/>
            <person name="Peter M."/>
            <person name="Pfister S."/>
            <person name="Riley R."/>
            <person name="Sitrit Y."/>
            <person name="Stielow J.B."/>
            <person name="Szollosi G."/>
            <person name="Zifcakova L."/>
            <person name="Stursova M."/>
            <person name="Spatafora J.W."/>
            <person name="Tedersoo L."/>
            <person name="Vaario L.M."/>
            <person name="Yamada A."/>
            <person name="Yan M."/>
            <person name="Wang P."/>
            <person name="Xu J."/>
            <person name="Bruns T."/>
            <person name="Baldrian P."/>
            <person name="Vilgalys R."/>
            <person name="Dunand C."/>
            <person name="Henrissat B."/>
            <person name="Grigoriev I.V."/>
            <person name="Hibbett D."/>
            <person name="Nagy L.G."/>
            <person name="Martin F.M."/>
        </authorList>
    </citation>
    <scope>NUCLEOTIDE SEQUENCE</scope>
    <source>
        <strain evidence="1">P2</strain>
    </source>
</reference>
<organism evidence="1 2">
    <name type="scientific">Thelephora ganbajun</name>
    <name type="common">Ganba fungus</name>
    <dbReference type="NCBI Taxonomy" id="370292"/>
    <lineage>
        <taxon>Eukaryota</taxon>
        <taxon>Fungi</taxon>
        <taxon>Dikarya</taxon>
        <taxon>Basidiomycota</taxon>
        <taxon>Agaricomycotina</taxon>
        <taxon>Agaricomycetes</taxon>
        <taxon>Thelephorales</taxon>
        <taxon>Thelephoraceae</taxon>
        <taxon>Thelephora</taxon>
    </lineage>
</organism>
<dbReference type="EMBL" id="MU118032">
    <property type="protein sequence ID" value="KAF9647518.1"/>
    <property type="molecule type" value="Genomic_DNA"/>
</dbReference>
<name>A0ACB6ZDS2_THEGA</name>